<evidence type="ECO:0008006" key="3">
    <source>
        <dbReference type="Google" id="ProtNLM"/>
    </source>
</evidence>
<dbReference type="EMBL" id="JBHSQE010000005">
    <property type="protein sequence ID" value="MFC6146765.1"/>
    <property type="molecule type" value="Genomic_DNA"/>
</dbReference>
<dbReference type="Proteomes" id="UP001596244">
    <property type="component" value="Unassembled WGS sequence"/>
</dbReference>
<evidence type="ECO:0000313" key="1">
    <source>
        <dbReference type="EMBL" id="MFC6146765.1"/>
    </source>
</evidence>
<reference evidence="2" key="1">
    <citation type="journal article" date="2019" name="Int. J. Syst. Evol. Microbiol.">
        <title>The Global Catalogue of Microorganisms (GCM) 10K type strain sequencing project: providing services to taxonomists for standard genome sequencing and annotation.</title>
        <authorList>
            <consortium name="The Broad Institute Genomics Platform"/>
            <consortium name="The Broad Institute Genome Sequencing Center for Infectious Disease"/>
            <person name="Wu L."/>
            <person name="Ma J."/>
        </authorList>
    </citation>
    <scope>NUCLEOTIDE SEQUENCE [LARGE SCALE GENOMIC DNA]</scope>
    <source>
        <strain evidence="2">CCUG 51943</strain>
    </source>
</reference>
<proteinExistence type="predicted"/>
<keyword evidence="2" id="KW-1185">Reference proteome</keyword>
<comment type="caution">
    <text evidence="1">The sequence shown here is derived from an EMBL/GenBank/DDBJ whole genome shotgun (WGS) entry which is preliminary data.</text>
</comment>
<organism evidence="1 2">
    <name type="scientific">Corynebacterium nasicanis</name>
    <dbReference type="NCBI Taxonomy" id="1448267"/>
    <lineage>
        <taxon>Bacteria</taxon>
        <taxon>Bacillati</taxon>
        <taxon>Actinomycetota</taxon>
        <taxon>Actinomycetes</taxon>
        <taxon>Mycobacteriales</taxon>
        <taxon>Corynebacteriaceae</taxon>
        <taxon>Corynebacterium</taxon>
    </lineage>
</organism>
<sequence length="315" mass="35554">MSKAERQRIFREWKRGEYVRLARGLFILRADLEALSLPEELILRVVVHACAAPKSVVSGRSAALLWDMPIVESPARFREHKVELTSERARARTTTAVTFRLLSGSYASAVEEKSTDFGTVRLTDALTTALDLARWATEGEAVRALDHGLQHELFALADVRTRVAEMRRLSGWEKIRRAALLASPGSESPRETDLKLLLHELGLPAPWQQVDIFARGGAWIGRADFFFPELALVIEYDGREKYQLDPDDPHATRAKEHEQGEQYRINGIIPLYVCDETLRDGTAAELITEQVQQLHGKVAPYPEHRWSGGHPAWEC</sequence>
<dbReference type="RefSeq" id="WP_377001393.1">
    <property type="nucleotide sequence ID" value="NZ_JBHSQE010000005.1"/>
</dbReference>
<accession>A0ABW1QEX1</accession>
<name>A0ABW1QEX1_9CORY</name>
<protein>
    <recommendedName>
        <fullName evidence="3">DUF559 domain-containing protein</fullName>
    </recommendedName>
</protein>
<evidence type="ECO:0000313" key="2">
    <source>
        <dbReference type="Proteomes" id="UP001596244"/>
    </source>
</evidence>
<gene>
    <name evidence="1" type="ORF">ACFPUZ_08100</name>
</gene>